<feature type="transmembrane region" description="Helical" evidence="9">
    <location>
        <begin position="268"/>
        <end position="288"/>
    </location>
</feature>
<keyword evidence="5 9" id="KW-0472">Membrane</keyword>
<dbReference type="SUPFAM" id="SSF81321">
    <property type="entry name" value="Family A G protein-coupled receptor-like"/>
    <property type="match status" value="1"/>
</dbReference>
<feature type="compositionally biased region" description="Basic and acidic residues" evidence="8">
    <location>
        <begin position="317"/>
        <end position="326"/>
    </location>
</feature>
<evidence type="ECO:0000256" key="8">
    <source>
        <dbReference type="SAM" id="MobiDB-lite"/>
    </source>
</evidence>
<comment type="subcellular location">
    <subcellularLocation>
        <location evidence="1">Membrane</location>
        <topology evidence="1">Multi-pass membrane protein</topology>
    </subcellularLocation>
</comment>
<feature type="transmembrane region" description="Helical" evidence="9">
    <location>
        <begin position="15"/>
        <end position="42"/>
    </location>
</feature>
<evidence type="ECO:0000256" key="5">
    <source>
        <dbReference type="ARBA" id="ARBA00023136"/>
    </source>
</evidence>
<evidence type="ECO:0000256" key="1">
    <source>
        <dbReference type="ARBA" id="ARBA00004141"/>
    </source>
</evidence>
<dbReference type="CDD" id="cd00637">
    <property type="entry name" value="7tm_classA_rhodopsin-like"/>
    <property type="match status" value="1"/>
</dbReference>
<dbReference type="InterPro" id="IPR050125">
    <property type="entry name" value="GPCR_opsins"/>
</dbReference>
<dbReference type="AlphaFoldDB" id="A0AAD9US21"/>
<gene>
    <name evidence="11" type="ORF">P5673_032070</name>
</gene>
<keyword evidence="2 9" id="KW-0812">Transmembrane</keyword>
<keyword evidence="3 9" id="KW-1133">Transmembrane helix</keyword>
<dbReference type="InterPro" id="IPR017452">
    <property type="entry name" value="GPCR_Rhodpsn_7TM"/>
</dbReference>
<keyword evidence="7" id="KW-0807">Transducer</keyword>
<feature type="transmembrane region" description="Helical" evidence="9">
    <location>
        <begin position="176"/>
        <end position="199"/>
    </location>
</feature>
<dbReference type="GO" id="GO:0004930">
    <property type="term" value="F:G protein-coupled receptor activity"/>
    <property type="evidence" value="ECO:0007669"/>
    <property type="project" value="UniProtKB-KW"/>
</dbReference>
<feature type="transmembrane region" description="Helical" evidence="9">
    <location>
        <begin position="234"/>
        <end position="256"/>
    </location>
</feature>
<dbReference type="EMBL" id="JARQWQ010000165">
    <property type="protein sequence ID" value="KAK2547849.1"/>
    <property type="molecule type" value="Genomic_DNA"/>
</dbReference>
<dbReference type="PANTHER" id="PTHR24240">
    <property type="entry name" value="OPSIN"/>
    <property type="match status" value="1"/>
</dbReference>
<dbReference type="Pfam" id="PF00001">
    <property type="entry name" value="7tm_1"/>
    <property type="match status" value="1"/>
</dbReference>
<sequence>MESLSKQLLNRAPPVALAEAACLLVINIAAFVGNLSVCYAVYRCQRLRTLANTFLVALAVSDILMSTCCMTFSVVVLYLGCWPFGESFCSFHGFCVFTFGLVSLHSMAVIAISRYFRVVKPNKYNDVFKARRNLLYIMVVWCIAFLGSVPPFFFKKGGYEFQAGKAMCLYTFHTNIGYTAFIEVVDISIPLTIILFCYFKVFYTVSRTNQVFSRERNPQQLRAHVEEAKVTKTLATAMAGFACCWIPVLVIDYIDAINGAVTLSRRSYLTYGFLVYLSGTVNPFIYGATNKRFRREFKLIFGKLLCPKFVECARNNDENSEVEPHRPRVTKGTSQDQ</sequence>
<evidence type="ECO:0000256" key="6">
    <source>
        <dbReference type="ARBA" id="ARBA00023170"/>
    </source>
</evidence>
<evidence type="ECO:0000259" key="10">
    <source>
        <dbReference type="PROSITE" id="PS50262"/>
    </source>
</evidence>
<dbReference type="GO" id="GO:0016020">
    <property type="term" value="C:membrane"/>
    <property type="evidence" value="ECO:0007669"/>
    <property type="project" value="UniProtKB-SubCell"/>
</dbReference>
<reference evidence="11" key="1">
    <citation type="journal article" date="2023" name="G3 (Bethesda)">
        <title>Whole genome assembly and annotation of the endangered Caribbean coral Acropora cervicornis.</title>
        <authorList>
            <person name="Selwyn J.D."/>
            <person name="Vollmer S.V."/>
        </authorList>
    </citation>
    <scope>NUCLEOTIDE SEQUENCE</scope>
    <source>
        <strain evidence="11">K2</strain>
    </source>
</reference>
<name>A0AAD9US21_ACRCE</name>
<evidence type="ECO:0000313" key="11">
    <source>
        <dbReference type="EMBL" id="KAK2547849.1"/>
    </source>
</evidence>
<feature type="transmembrane region" description="Helical" evidence="9">
    <location>
        <begin position="91"/>
        <end position="113"/>
    </location>
</feature>
<evidence type="ECO:0000256" key="7">
    <source>
        <dbReference type="ARBA" id="ARBA00023224"/>
    </source>
</evidence>
<dbReference type="Gene3D" id="1.20.1070.10">
    <property type="entry name" value="Rhodopsin 7-helix transmembrane proteins"/>
    <property type="match status" value="1"/>
</dbReference>
<comment type="caution">
    <text evidence="11">The sequence shown here is derived from an EMBL/GenBank/DDBJ whole genome shotgun (WGS) entry which is preliminary data.</text>
</comment>
<evidence type="ECO:0000313" key="12">
    <source>
        <dbReference type="Proteomes" id="UP001249851"/>
    </source>
</evidence>
<dbReference type="InterPro" id="IPR000276">
    <property type="entry name" value="GPCR_Rhodpsn"/>
</dbReference>
<feature type="transmembrane region" description="Helical" evidence="9">
    <location>
        <begin position="134"/>
        <end position="154"/>
    </location>
</feature>
<keyword evidence="6 11" id="KW-0675">Receptor</keyword>
<evidence type="ECO:0000256" key="2">
    <source>
        <dbReference type="ARBA" id="ARBA00022692"/>
    </source>
</evidence>
<dbReference type="SMART" id="SM01381">
    <property type="entry name" value="7TM_GPCR_Srsx"/>
    <property type="match status" value="1"/>
</dbReference>
<keyword evidence="12" id="KW-1185">Reference proteome</keyword>
<protein>
    <submittedName>
        <fullName evidence="11">Melatonin receptor type 1B</fullName>
    </submittedName>
</protein>
<evidence type="ECO:0000256" key="3">
    <source>
        <dbReference type="ARBA" id="ARBA00022989"/>
    </source>
</evidence>
<dbReference type="Proteomes" id="UP001249851">
    <property type="component" value="Unassembled WGS sequence"/>
</dbReference>
<reference evidence="11" key="2">
    <citation type="journal article" date="2023" name="Science">
        <title>Genomic signatures of disease resistance in endangered staghorn corals.</title>
        <authorList>
            <person name="Vollmer S.V."/>
            <person name="Selwyn J.D."/>
            <person name="Despard B.A."/>
            <person name="Roesel C.L."/>
        </authorList>
    </citation>
    <scope>NUCLEOTIDE SEQUENCE</scope>
    <source>
        <strain evidence="11">K2</strain>
    </source>
</reference>
<feature type="transmembrane region" description="Helical" evidence="9">
    <location>
        <begin position="54"/>
        <end position="79"/>
    </location>
</feature>
<organism evidence="11 12">
    <name type="scientific">Acropora cervicornis</name>
    <name type="common">Staghorn coral</name>
    <dbReference type="NCBI Taxonomy" id="6130"/>
    <lineage>
        <taxon>Eukaryota</taxon>
        <taxon>Metazoa</taxon>
        <taxon>Cnidaria</taxon>
        <taxon>Anthozoa</taxon>
        <taxon>Hexacorallia</taxon>
        <taxon>Scleractinia</taxon>
        <taxon>Astrocoeniina</taxon>
        <taxon>Acroporidae</taxon>
        <taxon>Acropora</taxon>
    </lineage>
</organism>
<feature type="domain" description="G-protein coupled receptors family 1 profile" evidence="10">
    <location>
        <begin position="33"/>
        <end position="286"/>
    </location>
</feature>
<dbReference type="PRINTS" id="PR00237">
    <property type="entry name" value="GPCRRHODOPSN"/>
</dbReference>
<proteinExistence type="predicted"/>
<dbReference type="PROSITE" id="PS50262">
    <property type="entry name" value="G_PROTEIN_RECEP_F1_2"/>
    <property type="match status" value="1"/>
</dbReference>
<evidence type="ECO:0000256" key="9">
    <source>
        <dbReference type="SAM" id="Phobius"/>
    </source>
</evidence>
<accession>A0AAD9US21</accession>
<feature type="region of interest" description="Disordered" evidence="8">
    <location>
        <begin position="317"/>
        <end position="337"/>
    </location>
</feature>
<evidence type="ECO:0000256" key="4">
    <source>
        <dbReference type="ARBA" id="ARBA00023040"/>
    </source>
</evidence>
<keyword evidence="4" id="KW-0297">G-protein coupled receptor</keyword>